<evidence type="ECO:0000256" key="1">
    <source>
        <dbReference type="SAM" id="MobiDB-lite"/>
    </source>
</evidence>
<dbReference type="RefSeq" id="XP_067485075.1">
    <property type="nucleotide sequence ID" value="XM_067626583.1"/>
</dbReference>
<dbReference type="AlphaFoldDB" id="A0A1L9V1P7"/>
<keyword evidence="3" id="KW-1185">Reference proteome</keyword>
<dbReference type="VEuPathDB" id="FungiDB:ASPBRDRAFT_50661"/>
<evidence type="ECO:0000313" key="3">
    <source>
        <dbReference type="Proteomes" id="UP000184499"/>
    </source>
</evidence>
<dbReference type="OMA" id="DASCPVY"/>
<dbReference type="Proteomes" id="UP000184499">
    <property type="component" value="Unassembled WGS sequence"/>
</dbReference>
<feature type="region of interest" description="Disordered" evidence="1">
    <location>
        <begin position="88"/>
        <end position="124"/>
    </location>
</feature>
<accession>A0A1L9V1P7</accession>
<evidence type="ECO:0000313" key="2">
    <source>
        <dbReference type="EMBL" id="OJJ77828.1"/>
    </source>
</evidence>
<dbReference type="GeneID" id="93579071"/>
<feature type="compositionally biased region" description="Basic and acidic residues" evidence="1">
    <location>
        <begin position="101"/>
        <end position="118"/>
    </location>
</feature>
<protein>
    <submittedName>
        <fullName evidence="2">Uncharacterized protein</fullName>
    </submittedName>
</protein>
<feature type="compositionally biased region" description="Basic residues" evidence="1">
    <location>
        <begin position="90"/>
        <end position="100"/>
    </location>
</feature>
<dbReference type="EMBL" id="KV878679">
    <property type="protein sequence ID" value="OJJ77828.1"/>
    <property type="molecule type" value="Genomic_DNA"/>
</dbReference>
<gene>
    <name evidence="2" type="ORF">ASPBRDRAFT_50661</name>
</gene>
<organism evidence="2 3">
    <name type="scientific">Aspergillus brasiliensis (strain CBS 101740 / IMI 381727 / IBT 21946)</name>
    <dbReference type="NCBI Taxonomy" id="767769"/>
    <lineage>
        <taxon>Eukaryota</taxon>
        <taxon>Fungi</taxon>
        <taxon>Dikarya</taxon>
        <taxon>Ascomycota</taxon>
        <taxon>Pezizomycotina</taxon>
        <taxon>Eurotiomycetes</taxon>
        <taxon>Eurotiomycetidae</taxon>
        <taxon>Eurotiales</taxon>
        <taxon>Aspergillaceae</taxon>
        <taxon>Aspergillus</taxon>
        <taxon>Aspergillus subgen. Circumdati</taxon>
    </lineage>
</organism>
<name>A0A1L9V1P7_ASPBC</name>
<proteinExistence type="predicted"/>
<reference evidence="3" key="1">
    <citation type="journal article" date="2017" name="Genome Biol.">
        <title>Comparative genomics reveals high biological diversity and specific adaptations in the industrially and medically important fungal genus Aspergillus.</title>
        <authorList>
            <person name="de Vries R.P."/>
            <person name="Riley R."/>
            <person name="Wiebenga A."/>
            <person name="Aguilar-Osorio G."/>
            <person name="Amillis S."/>
            <person name="Uchima C.A."/>
            <person name="Anderluh G."/>
            <person name="Asadollahi M."/>
            <person name="Askin M."/>
            <person name="Barry K."/>
            <person name="Battaglia E."/>
            <person name="Bayram O."/>
            <person name="Benocci T."/>
            <person name="Braus-Stromeyer S.A."/>
            <person name="Caldana C."/>
            <person name="Canovas D."/>
            <person name="Cerqueira G.C."/>
            <person name="Chen F."/>
            <person name="Chen W."/>
            <person name="Choi C."/>
            <person name="Clum A."/>
            <person name="Dos Santos R.A."/>
            <person name="Damasio A.R."/>
            <person name="Diallinas G."/>
            <person name="Emri T."/>
            <person name="Fekete E."/>
            <person name="Flipphi M."/>
            <person name="Freyberg S."/>
            <person name="Gallo A."/>
            <person name="Gournas C."/>
            <person name="Habgood R."/>
            <person name="Hainaut M."/>
            <person name="Harispe M.L."/>
            <person name="Henrissat B."/>
            <person name="Hilden K.S."/>
            <person name="Hope R."/>
            <person name="Hossain A."/>
            <person name="Karabika E."/>
            <person name="Karaffa L."/>
            <person name="Karanyi Z."/>
            <person name="Krasevec N."/>
            <person name="Kuo A."/>
            <person name="Kusch H."/>
            <person name="LaButti K."/>
            <person name="Lagendijk E.L."/>
            <person name="Lapidus A."/>
            <person name="Levasseur A."/>
            <person name="Lindquist E."/>
            <person name="Lipzen A."/>
            <person name="Logrieco A.F."/>
            <person name="MacCabe A."/>
            <person name="Maekelae M.R."/>
            <person name="Malavazi I."/>
            <person name="Melin P."/>
            <person name="Meyer V."/>
            <person name="Mielnichuk N."/>
            <person name="Miskei M."/>
            <person name="Molnar A.P."/>
            <person name="Mule G."/>
            <person name="Ngan C.Y."/>
            <person name="Orejas M."/>
            <person name="Orosz E."/>
            <person name="Ouedraogo J.P."/>
            <person name="Overkamp K.M."/>
            <person name="Park H.-S."/>
            <person name="Perrone G."/>
            <person name="Piumi F."/>
            <person name="Punt P.J."/>
            <person name="Ram A.F."/>
            <person name="Ramon A."/>
            <person name="Rauscher S."/>
            <person name="Record E."/>
            <person name="Riano-Pachon D.M."/>
            <person name="Robert V."/>
            <person name="Roehrig J."/>
            <person name="Ruller R."/>
            <person name="Salamov A."/>
            <person name="Salih N.S."/>
            <person name="Samson R.A."/>
            <person name="Sandor E."/>
            <person name="Sanguinetti M."/>
            <person name="Schuetze T."/>
            <person name="Sepcic K."/>
            <person name="Shelest E."/>
            <person name="Sherlock G."/>
            <person name="Sophianopoulou V."/>
            <person name="Squina F.M."/>
            <person name="Sun H."/>
            <person name="Susca A."/>
            <person name="Todd R.B."/>
            <person name="Tsang A."/>
            <person name="Unkles S.E."/>
            <person name="van de Wiele N."/>
            <person name="van Rossen-Uffink D."/>
            <person name="Oliveira J.V."/>
            <person name="Vesth T.C."/>
            <person name="Visser J."/>
            <person name="Yu J.-H."/>
            <person name="Zhou M."/>
            <person name="Andersen M.R."/>
            <person name="Archer D.B."/>
            <person name="Baker S.E."/>
            <person name="Benoit I."/>
            <person name="Brakhage A.A."/>
            <person name="Braus G.H."/>
            <person name="Fischer R."/>
            <person name="Frisvad J.C."/>
            <person name="Goldman G.H."/>
            <person name="Houbraken J."/>
            <person name="Oakley B."/>
            <person name="Pocsi I."/>
            <person name="Scazzocchio C."/>
            <person name="Seiboth B."/>
            <person name="vanKuyk P.A."/>
            <person name="Wortman J."/>
            <person name="Dyer P.S."/>
            <person name="Grigoriev I.V."/>
        </authorList>
    </citation>
    <scope>NUCLEOTIDE SEQUENCE [LARGE SCALE GENOMIC DNA]</scope>
    <source>
        <strain evidence="3">CBS 101740 / IMI 381727 / IBT 21946</strain>
    </source>
</reference>
<sequence length="267" mass="29906">MSVDQGNGEVTVPLWKAMLTSPTARFKVDKGRKMREEDADIIVCCAQATTRGWSIWSMRSRQPWELLRTDDLGGSRRPGVHGVLTVMGRTKGRMKRRKRKNGEEKREESGRGRAERYGNESQSVQSSVRAQRVCDAHPVTRWFERKQVKCERSVSQADGECSCCNFGRTKILAQDLQLEIKTGDWKAVKPQAAAAVLYEPAWLAANWHGGLPGIRNYPVRCVVSYPISKRKGSSLCPGTGCLTCNGLQVRWRADASCPVYKALYLSV</sequence>
<dbReference type="OrthoDB" id="4508606at2759"/>